<keyword evidence="2" id="KW-1133">Transmembrane helix</keyword>
<accession>K3W501</accession>
<dbReference type="VEuPathDB" id="FungiDB:PYU1_G000042"/>
<evidence type="ECO:0000313" key="4">
    <source>
        <dbReference type="EnsemblProtists" id="PYU1_T000042"/>
    </source>
</evidence>
<keyword evidence="3" id="KW-0732">Signal</keyword>
<keyword evidence="2" id="KW-0472">Membrane</keyword>
<evidence type="ECO:0000256" key="2">
    <source>
        <dbReference type="SAM" id="Phobius"/>
    </source>
</evidence>
<dbReference type="InParanoid" id="K3W501"/>
<feature type="compositionally biased region" description="Basic and acidic residues" evidence="1">
    <location>
        <begin position="382"/>
        <end position="397"/>
    </location>
</feature>
<organism evidence="4 5">
    <name type="scientific">Globisporangium ultimum (strain ATCC 200006 / CBS 805.95 / DAOM BR144)</name>
    <name type="common">Pythium ultimum</name>
    <dbReference type="NCBI Taxonomy" id="431595"/>
    <lineage>
        <taxon>Eukaryota</taxon>
        <taxon>Sar</taxon>
        <taxon>Stramenopiles</taxon>
        <taxon>Oomycota</taxon>
        <taxon>Peronosporomycetes</taxon>
        <taxon>Pythiales</taxon>
        <taxon>Pythiaceae</taxon>
        <taxon>Globisporangium</taxon>
    </lineage>
</organism>
<dbReference type="HOGENOM" id="CLU_005915_0_0_1"/>
<dbReference type="OMA" id="ARIECCE"/>
<dbReference type="EMBL" id="GL376636">
    <property type="status" value="NOT_ANNOTATED_CDS"/>
    <property type="molecule type" value="Genomic_DNA"/>
</dbReference>
<dbReference type="AlphaFoldDB" id="K3W501"/>
<dbReference type="EnsemblProtists" id="PYU1_T000042">
    <property type="protein sequence ID" value="PYU1_T000042"/>
    <property type="gene ID" value="PYU1_G000042"/>
</dbReference>
<evidence type="ECO:0000313" key="5">
    <source>
        <dbReference type="Proteomes" id="UP000019132"/>
    </source>
</evidence>
<feature type="signal peptide" evidence="3">
    <location>
        <begin position="1"/>
        <end position="27"/>
    </location>
</feature>
<keyword evidence="2" id="KW-0812">Transmembrane</keyword>
<protein>
    <submittedName>
        <fullName evidence="4">Uncharacterized protein</fullName>
    </submittedName>
</protein>
<reference evidence="5" key="1">
    <citation type="journal article" date="2010" name="Genome Biol.">
        <title>Genome sequence of the necrotrophic plant pathogen Pythium ultimum reveals original pathogenicity mechanisms and effector repertoire.</title>
        <authorList>
            <person name="Levesque C.A."/>
            <person name="Brouwer H."/>
            <person name="Cano L."/>
            <person name="Hamilton J.P."/>
            <person name="Holt C."/>
            <person name="Huitema E."/>
            <person name="Raffaele S."/>
            <person name="Robideau G.P."/>
            <person name="Thines M."/>
            <person name="Win J."/>
            <person name="Zerillo M.M."/>
            <person name="Beakes G.W."/>
            <person name="Boore J.L."/>
            <person name="Busam D."/>
            <person name="Dumas B."/>
            <person name="Ferriera S."/>
            <person name="Fuerstenberg S.I."/>
            <person name="Gachon C.M."/>
            <person name="Gaulin E."/>
            <person name="Govers F."/>
            <person name="Grenville-Briggs L."/>
            <person name="Horner N."/>
            <person name="Hostetler J."/>
            <person name="Jiang R.H."/>
            <person name="Johnson J."/>
            <person name="Krajaejun T."/>
            <person name="Lin H."/>
            <person name="Meijer H.J."/>
            <person name="Moore B."/>
            <person name="Morris P."/>
            <person name="Phuntmart V."/>
            <person name="Puiu D."/>
            <person name="Shetty J."/>
            <person name="Stajich J.E."/>
            <person name="Tripathy S."/>
            <person name="Wawra S."/>
            <person name="van West P."/>
            <person name="Whitty B.R."/>
            <person name="Coutinho P.M."/>
            <person name="Henrissat B."/>
            <person name="Martin F."/>
            <person name="Thomas P.D."/>
            <person name="Tyler B.M."/>
            <person name="De Vries R.P."/>
            <person name="Kamoun S."/>
            <person name="Yandell M."/>
            <person name="Tisserat N."/>
            <person name="Buell C.R."/>
        </authorList>
    </citation>
    <scope>NUCLEOTIDE SEQUENCE</scope>
    <source>
        <strain evidence="5">DAOM:BR144</strain>
    </source>
</reference>
<evidence type="ECO:0000256" key="1">
    <source>
        <dbReference type="SAM" id="MobiDB-lite"/>
    </source>
</evidence>
<keyword evidence="5" id="KW-1185">Reference proteome</keyword>
<reference evidence="4" key="3">
    <citation type="submission" date="2015-02" db="UniProtKB">
        <authorList>
            <consortium name="EnsemblProtists"/>
        </authorList>
    </citation>
    <scope>IDENTIFICATION</scope>
    <source>
        <strain evidence="4">DAOM BR144</strain>
    </source>
</reference>
<dbReference type="STRING" id="431595.K3W501"/>
<feature type="chain" id="PRO_5003867371" evidence="3">
    <location>
        <begin position="28"/>
        <end position="940"/>
    </location>
</feature>
<dbReference type="eggNOG" id="ENOG502S7U9">
    <property type="taxonomic scope" value="Eukaryota"/>
</dbReference>
<proteinExistence type="predicted"/>
<dbReference type="Proteomes" id="UP000019132">
    <property type="component" value="Unassembled WGS sequence"/>
</dbReference>
<reference evidence="5" key="2">
    <citation type="submission" date="2010-04" db="EMBL/GenBank/DDBJ databases">
        <authorList>
            <person name="Buell R."/>
            <person name="Hamilton J."/>
            <person name="Hostetler J."/>
        </authorList>
    </citation>
    <scope>NUCLEOTIDE SEQUENCE [LARGE SCALE GENOMIC DNA]</scope>
    <source>
        <strain evidence="5">DAOM:BR144</strain>
    </source>
</reference>
<feature type="transmembrane region" description="Helical" evidence="2">
    <location>
        <begin position="888"/>
        <end position="910"/>
    </location>
</feature>
<sequence length="940" mass="104762">MASPRVALRGVLLLLLSIVVCLQQVCGVAVQFNDALARSYAARDGGLSFLALDDEPLPASILLPSVDSVSGDPKARIECCETEADVRDNAEPVTVLLAISKCVNASSLQMIEEWVTKIKDEQLSYFQDGAHYNITFSTTLVPGACEARSERHAHGRYEDDDKRQSPQYFLADEVTSRDLDRIATFARFGRVLDALPADNNRLNTTGVKHDIPIAVVGFVNNDKSFGEVERFERLFQIRHAFNFQLCESGVNCAAHKFENCIFLHESVDLFLYNPFTVTHTLECDRVLAHGIPVSYVDPSGARQCFCSCPAGYEQQDAPAFFGDDKKACVKKDDDEHHPTCAWSAHPLGFKHCVTTREPKCAFSKIASEWGIPVPFPTDNYVSDERTNTRDRNSEYSQKKKQAALMKGPHVRVTATDVDVDQALDGDKIHQLSLMGDVGLFDTKVPPPGIVELLDLLAVGDIRRYIKVPHDRHGENSAGYHSEKAYTWRNYQTNRRAAIDTLTFPGYGTYALELYAQDYSQNATCRGCLAIVDKFRPKATTVCPVSMSSKSTYLTALAKHHTEGLVAMTTVNLKKTHNRVLDFFKFGDEAENDACSERHRHHHSHDAMRCDATLLTQKSFFEHKYSSIDATHLKRYFKPEHVASDLVAALKHKGNPLVQHKKEDCAEQTITPVKDGQCMRCAKLLTALKEYWTDYTCGYEYNLRRCDGDANQTCAFEQCLVLSGGSLARAKAFLKPHVVRHSKQFGYEASSTEIHHELGCTQIGGHDGKCEFKTTLSKLIETATRPGAHFHLNEDVAGFVFWRYKINRSGKWKLWKHGHGEHRDGHETFSQAETDIHIEAWTQCGITYTTMFTVVLHPRPSYPSYGGYMTALMSTGVAFASASSEHAGMVALLATSALVALFALVVVVIAVRARSPASEVDTIMLMSSEEVDEGVYHSLLI</sequence>
<name>K3W501_GLOUD</name>
<evidence type="ECO:0000256" key="3">
    <source>
        <dbReference type="SAM" id="SignalP"/>
    </source>
</evidence>
<feature type="region of interest" description="Disordered" evidence="1">
    <location>
        <begin position="381"/>
        <end position="400"/>
    </location>
</feature>